<sequence>MLTVKNNPLVVYEMTKDEETAEQFLRGRGLLHSERLCPVCGEAMRLGHGGMAWCCYNRSCRREVSIHKLTWFE</sequence>
<evidence type="ECO:0000313" key="2">
    <source>
        <dbReference type="Proteomes" id="UP000030764"/>
    </source>
</evidence>
<name>A0A085LIY1_9BILA</name>
<accession>A0A085LIY1</accession>
<protein>
    <submittedName>
        <fullName evidence="1">Uncharacterized protein</fullName>
    </submittedName>
</protein>
<evidence type="ECO:0000313" key="1">
    <source>
        <dbReference type="EMBL" id="KFD44927.1"/>
    </source>
</evidence>
<organism evidence="1 2">
    <name type="scientific">Trichuris suis</name>
    <name type="common">pig whipworm</name>
    <dbReference type="NCBI Taxonomy" id="68888"/>
    <lineage>
        <taxon>Eukaryota</taxon>
        <taxon>Metazoa</taxon>
        <taxon>Ecdysozoa</taxon>
        <taxon>Nematoda</taxon>
        <taxon>Enoplea</taxon>
        <taxon>Dorylaimia</taxon>
        <taxon>Trichinellida</taxon>
        <taxon>Trichuridae</taxon>
        <taxon>Trichuris</taxon>
    </lineage>
</organism>
<keyword evidence="2" id="KW-1185">Reference proteome</keyword>
<dbReference type="EMBL" id="KL364093">
    <property type="protein sequence ID" value="KFD44927.1"/>
    <property type="molecule type" value="Genomic_DNA"/>
</dbReference>
<proteinExistence type="predicted"/>
<dbReference type="Proteomes" id="UP000030764">
    <property type="component" value="Unassembled WGS sequence"/>
</dbReference>
<dbReference type="AlphaFoldDB" id="A0A085LIY1"/>
<reference evidence="1 2" key="1">
    <citation type="journal article" date="2014" name="Nat. Genet.">
        <title>Genome and transcriptome of the porcine whipworm Trichuris suis.</title>
        <authorList>
            <person name="Jex A.R."/>
            <person name="Nejsum P."/>
            <person name="Schwarz E.M."/>
            <person name="Hu L."/>
            <person name="Young N.D."/>
            <person name="Hall R.S."/>
            <person name="Korhonen P.K."/>
            <person name="Liao S."/>
            <person name="Thamsborg S."/>
            <person name="Xia J."/>
            <person name="Xu P."/>
            <person name="Wang S."/>
            <person name="Scheerlinck J.P."/>
            <person name="Hofmann A."/>
            <person name="Sternberg P.W."/>
            <person name="Wang J."/>
            <person name="Gasser R.B."/>
        </authorList>
    </citation>
    <scope>NUCLEOTIDE SEQUENCE [LARGE SCALE GENOMIC DNA]</scope>
    <source>
        <strain evidence="1">DCEP-RM93M</strain>
    </source>
</reference>
<gene>
    <name evidence="1" type="ORF">M513_14196</name>
</gene>
<feature type="non-terminal residue" evidence="1">
    <location>
        <position position="73"/>
    </location>
</feature>